<dbReference type="EMBL" id="BGZK01000504">
    <property type="protein sequence ID" value="GBP47561.1"/>
    <property type="molecule type" value="Genomic_DNA"/>
</dbReference>
<name>A0A4C1W931_EUMVA</name>
<organism evidence="1 2">
    <name type="scientific">Eumeta variegata</name>
    <name type="common">Bagworm moth</name>
    <name type="synonym">Eumeta japonica</name>
    <dbReference type="NCBI Taxonomy" id="151549"/>
    <lineage>
        <taxon>Eukaryota</taxon>
        <taxon>Metazoa</taxon>
        <taxon>Ecdysozoa</taxon>
        <taxon>Arthropoda</taxon>
        <taxon>Hexapoda</taxon>
        <taxon>Insecta</taxon>
        <taxon>Pterygota</taxon>
        <taxon>Neoptera</taxon>
        <taxon>Endopterygota</taxon>
        <taxon>Lepidoptera</taxon>
        <taxon>Glossata</taxon>
        <taxon>Ditrysia</taxon>
        <taxon>Tineoidea</taxon>
        <taxon>Psychidae</taxon>
        <taxon>Oiketicinae</taxon>
        <taxon>Eumeta</taxon>
    </lineage>
</organism>
<dbReference type="Proteomes" id="UP000299102">
    <property type="component" value="Unassembled WGS sequence"/>
</dbReference>
<keyword evidence="2" id="KW-1185">Reference proteome</keyword>
<accession>A0A4C1W931</accession>
<reference evidence="1 2" key="1">
    <citation type="journal article" date="2019" name="Commun. Biol.">
        <title>The bagworm genome reveals a unique fibroin gene that provides high tensile strength.</title>
        <authorList>
            <person name="Kono N."/>
            <person name="Nakamura H."/>
            <person name="Ohtoshi R."/>
            <person name="Tomita M."/>
            <person name="Numata K."/>
            <person name="Arakawa K."/>
        </authorList>
    </citation>
    <scope>NUCLEOTIDE SEQUENCE [LARGE SCALE GENOMIC DNA]</scope>
</reference>
<gene>
    <name evidence="1" type="ORF">EVAR_40117_1</name>
</gene>
<evidence type="ECO:0000313" key="1">
    <source>
        <dbReference type="EMBL" id="GBP47561.1"/>
    </source>
</evidence>
<proteinExistence type="predicted"/>
<sequence>MLYNDNFKVTSKTVSFTEYVFPVSFYEYVFPVSFYEYVFPVSFYEYVFPVSFYEYVFPVSFYEYVFPVSFYEYVFLDSCTCPPGTECLFQRHNAFSLVDEYRCQNANDKRSHDGEKR</sequence>
<evidence type="ECO:0000313" key="2">
    <source>
        <dbReference type="Proteomes" id="UP000299102"/>
    </source>
</evidence>
<dbReference type="AlphaFoldDB" id="A0A4C1W931"/>
<protein>
    <submittedName>
        <fullName evidence="1">Uncharacterized protein</fullName>
    </submittedName>
</protein>
<comment type="caution">
    <text evidence="1">The sequence shown here is derived from an EMBL/GenBank/DDBJ whole genome shotgun (WGS) entry which is preliminary data.</text>
</comment>